<dbReference type="Proteomes" id="UP000027222">
    <property type="component" value="Unassembled WGS sequence"/>
</dbReference>
<proteinExistence type="predicted"/>
<sequence length="136" mass="15938">MPILSNSSIGTMHFRLAWLDTCYPANRNGRLAMERIVQQAMTFLKVDLVGAYGWNAIEDSIVVISSDFHTSKTEDHYHWTGRLHQSDGHYLGGLHLFHPLNPDDTPDYQDRELDNQDSFWVQEGLDHYRRRLRYMD</sequence>
<name>A0A067S508_GALM3</name>
<evidence type="ECO:0000313" key="1">
    <source>
        <dbReference type="EMBL" id="KDR65906.1"/>
    </source>
</evidence>
<dbReference type="HOGENOM" id="CLU_1875597_0_0_1"/>
<dbReference type="AlphaFoldDB" id="A0A067S508"/>
<dbReference type="EMBL" id="KL142430">
    <property type="protein sequence ID" value="KDR65906.1"/>
    <property type="molecule type" value="Genomic_DNA"/>
</dbReference>
<organism evidence="1 2">
    <name type="scientific">Galerina marginata (strain CBS 339.88)</name>
    <dbReference type="NCBI Taxonomy" id="685588"/>
    <lineage>
        <taxon>Eukaryota</taxon>
        <taxon>Fungi</taxon>
        <taxon>Dikarya</taxon>
        <taxon>Basidiomycota</taxon>
        <taxon>Agaricomycotina</taxon>
        <taxon>Agaricomycetes</taxon>
        <taxon>Agaricomycetidae</taxon>
        <taxon>Agaricales</taxon>
        <taxon>Agaricineae</taxon>
        <taxon>Strophariaceae</taxon>
        <taxon>Galerina</taxon>
    </lineage>
</organism>
<evidence type="ECO:0000313" key="2">
    <source>
        <dbReference type="Proteomes" id="UP000027222"/>
    </source>
</evidence>
<dbReference type="OrthoDB" id="3127184at2759"/>
<keyword evidence="2" id="KW-1185">Reference proteome</keyword>
<accession>A0A067S508</accession>
<gene>
    <name evidence="1" type="ORF">GALMADRAFT_148289</name>
</gene>
<protein>
    <submittedName>
        <fullName evidence="1">Uncharacterized protein</fullName>
    </submittedName>
</protein>
<reference evidence="2" key="1">
    <citation type="journal article" date="2014" name="Proc. Natl. Acad. Sci. U.S.A.">
        <title>Extensive sampling of basidiomycete genomes demonstrates inadequacy of the white-rot/brown-rot paradigm for wood decay fungi.</title>
        <authorList>
            <person name="Riley R."/>
            <person name="Salamov A.A."/>
            <person name="Brown D.W."/>
            <person name="Nagy L.G."/>
            <person name="Floudas D."/>
            <person name="Held B.W."/>
            <person name="Levasseur A."/>
            <person name="Lombard V."/>
            <person name="Morin E."/>
            <person name="Otillar R."/>
            <person name="Lindquist E.A."/>
            <person name="Sun H."/>
            <person name="LaButti K.M."/>
            <person name="Schmutz J."/>
            <person name="Jabbour D."/>
            <person name="Luo H."/>
            <person name="Baker S.E."/>
            <person name="Pisabarro A.G."/>
            <person name="Walton J.D."/>
            <person name="Blanchette R.A."/>
            <person name="Henrissat B."/>
            <person name="Martin F."/>
            <person name="Cullen D."/>
            <person name="Hibbett D.S."/>
            <person name="Grigoriev I.V."/>
        </authorList>
    </citation>
    <scope>NUCLEOTIDE SEQUENCE [LARGE SCALE GENOMIC DNA]</scope>
    <source>
        <strain evidence="2">CBS 339.88</strain>
    </source>
</reference>